<keyword evidence="2 3" id="KW-0732">Signal</keyword>
<evidence type="ECO:0000256" key="1">
    <source>
        <dbReference type="ARBA" id="ARBA00007162"/>
    </source>
</evidence>
<comment type="similarity">
    <text evidence="1">Belongs to the phosphate/phosphite/phosphonate binding protein family.</text>
</comment>
<organism evidence="4 5">
    <name type="scientific">Undibacterium squillarum</name>
    <dbReference type="NCBI Taxonomy" id="1131567"/>
    <lineage>
        <taxon>Bacteria</taxon>
        <taxon>Pseudomonadati</taxon>
        <taxon>Pseudomonadota</taxon>
        <taxon>Betaproteobacteria</taxon>
        <taxon>Burkholderiales</taxon>
        <taxon>Oxalobacteraceae</taxon>
        <taxon>Undibacterium</taxon>
    </lineage>
</organism>
<name>A0ABQ2Y1Z0_9BURK</name>
<sequence length="327" mass="36294">MKKVLLAMMMTGQLLAQHAVAADKLTVGLIAVTEKEDVRKRWQPLIDDLSKATGQEVQVVISPNYAEIVDGLKANTIQMAWLSNKVALDAVESGKATVFARMVKADGSKGYQSVLITQSSSPLKSTDQMFKEPGVYQFAYGDSSSTSGYLVPEYYLFSKNKVEPAKLFKKVIQGDHASNLKAVLSKTVDVAAYNTESLDMLKKEAPADFNRIRVIWTSPQIPNDPLLYRKDLPQGMKNKLEDFFTNYGKGKNAAAQKDTLKKILNLSGFQRSNDAQLKPIADLTLFSILRTNMNDAKLSPQEKQKRFDEVSARFGKLSAILESSRLN</sequence>
<evidence type="ECO:0000313" key="5">
    <source>
        <dbReference type="Proteomes" id="UP000653343"/>
    </source>
</evidence>
<protein>
    <submittedName>
        <fullName evidence="4">Phosphonates ABC transporter substrate-binding protein PhnL</fullName>
    </submittedName>
</protein>
<feature type="signal peptide" evidence="3">
    <location>
        <begin position="1"/>
        <end position="21"/>
    </location>
</feature>
<dbReference type="EMBL" id="BMYU01000011">
    <property type="protein sequence ID" value="GGX52774.1"/>
    <property type="molecule type" value="Genomic_DNA"/>
</dbReference>
<gene>
    <name evidence="4" type="primary">phnD</name>
    <name evidence="4" type="ORF">GCM10010946_34350</name>
</gene>
<keyword evidence="5" id="KW-1185">Reference proteome</keyword>
<dbReference type="Proteomes" id="UP000653343">
    <property type="component" value="Unassembled WGS sequence"/>
</dbReference>
<dbReference type="Pfam" id="PF12974">
    <property type="entry name" value="Phosphonate-bd"/>
    <property type="match status" value="1"/>
</dbReference>
<dbReference type="NCBIfam" id="TIGR01098">
    <property type="entry name" value="3A0109s03R"/>
    <property type="match status" value="1"/>
</dbReference>
<dbReference type="Gene3D" id="1.20.58.90">
    <property type="match status" value="1"/>
</dbReference>
<proteinExistence type="inferred from homology"/>
<reference evidence="5" key="1">
    <citation type="journal article" date="2019" name="Int. J. Syst. Evol. Microbiol.">
        <title>The Global Catalogue of Microorganisms (GCM) 10K type strain sequencing project: providing services to taxonomists for standard genome sequencing and annotation.</title>
        <authorList>
            <consortium name="The Broad Institute Genomics Platform"/>
            <consortium name="The Broad Institute Genome Sequencing Center for Infectious Disease"/>
            <person name="Wu L."/>
            <person name="Ma J."/>
        </authorList>
    </citation>
    <scope>NUCLEOTIDE SEQUENCE [LARGE SCALE GENOMIC DNA]</scope>
    <source>
        <strain evidence="5">KCTC 23917</strain>
    </source>
</reference>
<dbReference type="PANTHER" id="PTHR35841:SF1">
    <property type="entry name" value="PHOSPHONATES-BINDING PERIPLASMIC PROTEIN"/>
    <property type="match status" value="1"/>
</dbReference>
<feature type="chain" id="PRO_5046221699" evidence="3">
    <location>
        <begin position="22"/>
        <end position="327"/>
    </location>
</feature>
<evidence type="ECO:0000313" key="4">
    <source>
        <dbReference type="EMBL" id="GGX52774.1"/>
    </source>
</evidence>
<evidence type="ECO:0000256" key="2">
    <source>
        <dbReference type="ARBA" id="ARBA00022729"/>
    </source>
</evidence>
<evidence type="ECO:0000256" key="3">
    <source>
        <dbReference type="SAM" id="SignalP"/>
    </source>
</evidence>
<dbReference type="Gene3D" id="3.40.190.10">
    <property type="entry name" value="Periplasmic binding protein-like II"/>
    <property type="match status" value="2"/>
</dbReference>
<dbReference type="InterPro" id="IPR005770">
    <property type="entry name" value="PhnD"/>
</dbReference>
<comment type="caution">
    <text evidence="4">The sequence shown here is derived from an EMBL/GenBank/DDBJ whole genome shotgun (WGS) entry which is preliminary data.</text>
</comment>
<dbReference type="PANTHER" id="PTHR35841">
    <property type="entry name" value="PHOSPHONATES-BINDING PERIPLASMIC PROTEIN"/>
    <property type="match status" value="1"/>
</dbReference>
<dbReference type="SUPFAM" id="SSF53850">
    <property type="entry name" value="Periplasmic binding protein-like II"/>
    <property type="match status" value="1"/>
</dbReference>
<accession>A0ABQ2Y1Z0</accession>